<dbReference type="InterPro" id="IPR052895">
    <property type="entry name" value="HetReg/Transcr_Mod"/>
</dbReference>
<gene>
    <name evidence="3" type="ORF">FHL15_008155</name>
</gene>
<sequence length="696" mass="79554">MPYEYTPVTARQFRLIHLPPGHDDVYVEISVEDLANDECHLDKPYEALSWQWGKEDPQGGNVIYIRNARNGECERMCESRHEEEGEEEIESGYEPMPVRPNLLWALKRIRQCYHGFKPFWLWVDFICINQANIEERQEQVQWMTEIYGNARRVHVWLGKPGYPVDAGARDNIVDEELETAVQHIKSLGKLDDANHLGSVDIGIRNKASLHNLEPLFKLLKSGWFGRRWIVQEVGVAKKATVHYGDKQFSWEELTHAVALLETIGRDGSIDRLFKLRPDTRHVSEYAGNISALPAYRLIQNVSGLYRGLANHKRSEARSLEQLVCYLVVFECSEPRDVIYAVLGIASDVRPISPSVHSEPVSRGQTSRDECELFKVDYKEDILKVYTRFLEHAIKKSGSLDILCRPWAPANILTKDNPPKTIKLPSWILDATHKPFRATARRKMVRYNPDPFVGPAVSRGSFYTASGRYRQKDESVLVKIVPKAITVRGFELGKPSEIWDLAVHGSIPASWLKGAKWFKASKPPPDELWRTLVADRTNTGIEPEPEYPSVIHQAVLEKGVEYGINTNEFLHETDNAAYYEVFRRVQAVVWNRKLIRAKLDDKYGMEPCLGLVPAETRDNDSIYIVNGCSVPLVLRERSAPGTQRKEYDKKGRGKEENTAGKTEEVYELIGECYINNMMDGRAIKGRSSPLWRSINIE</sequence>
<dbReference type="AlphaFoldDB" id="A0A553HSL6"/>
<evidence type="ECO:0000313" key="3">
    <source>
        <dbReference type="EMBL" id="TRX90950.1"/>
    </source>
</evidence>
<evidence type="ECO:0000256" key="1">
    <source>
        <dbReference type="SAM" id="MobiDB-lite"/>
    </source>
</evidence>
<keyword evidence="4" id="KW-1185">Reference proteome</keyword>
<feature type="region of interest" description="Disordered" evidence="1">
    <location>
        <begin position="638"/>
        <end position="658"/>
    </location>
</feature>
<accession>A0A553HSL6</accession>
<name>A0A553HSL6_9PEZI</name>
<dbReference type="InterPro" id="IPR010730">
    <property type="entry name" value="HET"/>
</dbReference>
<proteinExistence type="predicted"/>
<dbReference type="OrthoDB" id="3477286at2759"/>
<evidence type="ECO:0000313" key="4">
    <source>
        <dbReference type="Proteomes" id="UP000319160"/>
    </source>
</evidence>
<reference evidence="4" key="1">
    <citation type="submission" date="2019-06" db="EMBL/GenBank/DDBJ databases">
        <title>Draft genome sequence of the griseofulvin-producing fungus Xylaria cubensis strain G536.</title>
        <authorList>
            <person name="Mead M.E."/>
            <person name="Raja H.A."/>
            <person name="Steenwyk J.L."/>
            <person name="Knowles S.L."/>
            <person name="Oberlies N.H."/>
            <person name="Rokas A."/>
        </authorList>
    </citation>
    <scope>NUCLEOTIDE SEQUENCE [LARGE SCALE GENOMIC DNA]</scope>
    <source>
        <strain evidence="4">G536</strain>
    </source>
</reference>
<protein>
    <recommendedName>
        <fullName evidence="2">Heterokaryon incompatibility domain-containing protein</fullName>
    </recommendedName>
</protein>
<dbReference type="Proteomes" id="UP000319160">
    <property type="component" value="Unassembled WGS sequence"/>
</dbReference>
<dbReference type="Pfam" id="PF06985">
    <property type="entry name" value="HET"/>
    <property type="match status" value="1"/>
</dbReference>
<dbReference type="STRING" id="2512241.A0A553HSL6"/>
<dbReference type="PANTHER" id="PTHR24148:SF64">
    <property type="entry name" value="HETEROKARYON INCOMPATIBILITY DOMAIN-CONTAINING PROTEIN"/>
    <property type="match status" value="1"/>
</dbReference>
<feature type="domain" description="Heterokaryon incompatibility" evidence="2">
    <location>
        <begin position="45"/>
        <end position="232"/>
    </location>
</feature>
<dbReference type="PANTHER" id="PTHR24148">
    <property type="entry name" value="ANKYRIN REPEAT DOMAIN-CONTAINING PROTEIN 39 HOMOLOG-RELATED"/>
    <property type="match status" value="1"/>
</dbReference>
<comment type="caution">
    <text evidence="3">The sequence shown here is derived from an EMBL/GenBank/DDBJ whole genome shotgun (WGS) entry which is preliminary data.</text>
</comment>
<dbReference type="EMBL" id="VFLP01000050">
    <property type="protein sequence ID" value="TRX90950.1"/>
    <property type="molecule type" value="Genomic_DNA"/>
</dbReference>
<evidence type="ECO:0000259" key="2">
    <source>
        <dbReference type="Pfam" id="PF06985"/>
    </source>
</evidence>
<organism evidence="3 4">
    <name type="scientific">Xylaria flabelliformis</name>
    <dbReference type="NCBI Taxonomy" id="2512241"/>
    <lineage>
        <taxon>Eukaryota</taxon>
        <taxon>Fungi</taxon>
        <taxon>Dikarya</taxon>
        <taxon>Ascomycota</taxon>
        <taxon>Pezizomycotina</taxon>
        <taxon>Sordariomycetes</taxon>
        <taxon>Xylariomycetidae</taxon>
        <taxon>Xylariales</taxon>
        <taxon>Xylariaceae</taxon>
        <taxon>Xylaria</taxon>
    </lineage>
</organism>